<dbReference type="EMBL" id="CP020557">
    <property type="protein sequence ID" value="ARF68098.1"/>
    <property type="molecule type" value="Genomic_DNA"/>
</dbReference>
<dbReference type="RefSeq" id="WP_024093152.1">
    <property type="nucleotide sequence ID" value="NZ_CP019794.1"/>
</dbReference>
<dbReference type="Pfam" id="PF07702">
    <property type="entry name" value="UTRA"/>
    <property type="match status" value="1"/>
</dbReference>
<sequence>MKHINKHSRIPLYIQLMDILIEEMENELGEHEQLSPEREICSKYDVSRTTVRQAINELERDGYIYKVQGKGTFVSPKRVKQDLIKFYSFTEEMKKQGKIPFSKVLTFEVVEADRKLSGKLSIAEGSKVYVFSRLRLADNVPMMLGTSYVPYDLFPGISKRDLETTALYDLFTKRFHTSITKAEELFTPVMTRAHEARLLNMPDSIPSLRIERFTYMGNQIIEYTNTIARGDKFKYRVSLEN</sequence>
<dbReference type="PRINTS" id="PR00035">
    <property type="entry name" value="HTHGNTR"/>
</dbReference>
<gene>
    <name evidence="4" type="ORF">B7C51_10045</name>
</gene>
<dbReference type="PANTHER" id="PTHR44846:SF1">
    <property type="entry name" value="MANNOSYL-D-GLYCERATE TRANSPORT_METABOLISM SYSTEM REPRESSOR MNGR-RELATED"/>
    <property type="match status" value="1"/>
</dbReference>
<keyword evidence="3" id="KW-0804">Transcription</keyword>
<evidence type="ECO:0000256" key="3">
    <source>
        <dbReference type="ARBA" id="ARBA00023163"/>
    </source>
</evidence>
<keyword evidence="2" id="KW-0238">DNA-binding</keyword>
<dbReference type="SMART" id="SM00866">
    <property type="entry name" value="UTRA"/>
    <property type="match status" value="1"/>
</dbReference>
<dbReference type="Pfam" id="PF00392">
    <property type="entry name" value="GntR"/>
    <property type="match status" value="1"/>
</dbReference>
<dbReference type="PROSITE" id="PS50949">
    <property type="entry name" value="HTH_GNTR"/>
    <property type="match status" value="1"/>
</dbReference>
<dbReference type="CDD" id="cd07377">
    <property type="entry name" value="WHTH_GntR"/>
    <property type="match status" value="1"/>
</dbReference>
<dbReference type="GeneID" id="64220679"/>
<dbReference type="GO" id="GO:0003677">
    <property type="term" value="F:DNA binding"/>
    <property type="evidence" value="ECO:0007669"/>
    <property type="project" value="UniProtKB-KW"/>
</dbReference>
<dbReference type="GO" id="GO:0003700">
    <property type="term" value="F:DNA-binding transcription factor activity"/>
    <property type="evidence" value="ECO:0007669"/>
    <property type="project" value="InterPro"/>
</dbReference>
<dbReference type="SUPFAM" id="SSF64288">
    <property type="entry name" value="Chorismate lyase-like"/>
    <property type="match status" value="1"/>
</dbReference>
<accession>A0A1U9YMP1</accession>
<keyword evidence="1" id="KW-0805">Transcription regulation</keyword>
<proteinExistence type="predicted"/>
<dbReference type="InterPro" id="IPR011663">
    <property type="entry name" value="UTRA"/>
</dbReference>
<evidence type="ECO:0000256" key="1">
    <source>
        <dbReference type="ARBA" id="ARBA00023015"/>
    </source>
</evidence>
<protein>
    <submittedName>
        <fullName evidence="4">GntR family transcriptional regulator</fullName>
    </submittedName>
</protein>
<dbReference type="InterPro" id="IPR036388">
    <property type="entry name" value="WH-like_DNA-bd_sf"/>
</dbReference>
<dbReference type="InterPro" id="IPR050679">
    <property type="entry name" value="Bact_HTH_transcr_reg"/>
</dbReference>
<evidence type="ECO:0000313" key="5">
    <source>
        <dbReference type="Proteomes" id="UP000192727"/>
    </source>
</evidence>
<dbReference type="AlphaFoldDB" id="A0A1U9YMP1"/>
<dbReference type="InterPro" id="IPR000524">
    <property type="entry name" value="Tscrpt_reg_HTH_GntR"/>
</dbReference>
<dbReference type="PANTHER" id="PTHR44846">
    <property type="entry name" value="MANNOSYL-D-GLYCERATE TRANSPORT/METABOLISM SYSTEM REPRESSOR MNGR-RELATED"/>
    <property type="match status" value="1"/>
</dbReference>
<dbReference type="Gene3D" id="1.10.10.10">
    <property type="entry name" value="Winged helix-like DNA-binding domain superfamily/Winged helix DNA-binding domain"/>
    <property type="match status" value="1"/>
</dbReference>
<dbReference type="SUPFAM" id="SSF46785">
    <property type="entry name" value="Winged helix' DNA-binding domain"/>
    <property type="match status" value="1"/>
</dbReference>
<dbReference type="GO" id="GO:0045892">
    <property type="term" value="P:negative regulation of DNA-templated transcription"/>
    <property type="evidence" value="ECO:0007669"/>
    <property type="project" value="TreeGrafter"/>
</dbReference>
<dbReference type="InterPro" id="IPR036390">
    <property type="entry name" value="WH_DNA-bd_sf"/>
</dbReference>
<evidence type="ECO:0000256" key="2">
    <source>
        <dbReference type="ARBA" id="ARBA00023125"/>
    </source>
</evidence>
<organism evidence="4 5">
    <name type="scientific">Paenibacillus larvae subsp. pulvifaciens</name>
    <dbReference type="NCBI Taxonomy" id="1477"/>
    <lineage>
        <taxon>Bacteria</taxon>
        <taxon>Bacillati</taxon>
        <taxon>Bacillota</taxon>
        <taxon>Bacilli</taxon>
        <taxon>Bacillales</taxon>
        <taxon>Paenibacillaceae</taxon>
        <taxon>Paenibacillus</taxon>
    </lineage>
</organism>
<name>A0A1U9YMP1_9BACL</name>
<dbReference type="InterPro" id="IPR028978">
    <property type="entry name" value="Chorismate_lyase_/UTRA_dom_sf"/>
</dbReference>
<dbReference type="SMART" id="SM00345">
    <property type="entry name" value="HTH_GNTR"/>
    <property type="match status" value="1"/>
</dbReference>
<reference evidence="4 5" key="1">
    <citation type="submission" date="2017-03" db="EMBL/GenBank/DDBJ databases">
        <title>Paenibacillus larvae genome sequencing.</title>
        <authorList>
            <person name="Dingman D.W."/>
        </authorList>
    </citation>
    <scope>NUCLEOTIDE SEQUENCE [LARGE SCALE GENOMIC DNA]</scope>
    <source>
        <strain evidence="4 5">SAG 10367</strain>
    </source>
</reference>
<dbReference type="Proteomes" id="UP000192727">
    <property type="component" value="Chromosome"/>
</dbReference>
<dbReference type="Gene3D" id="3.40.1410.10">
    <property type="entry name" value="Chorismate lyase-like"/>
    <property type="match status" value="1"/>
</dbReference>
<evidence type="ECO:0000313" key="4">
    <source>
        <dbReference type="EMBL" id="ARF68098.1"/>
    </source>
</evidence>